<evidence type="ECO:0000259" key="1">
    <source>
        <dbReference type="Pfam" id="PF00534"/>
    </source>
</evidence>
<accession>A0A6N3V3H7</accession>
<keyword evidence="2" id="KW-0808">Transferase</keyword>
<dbReference type="PANTHER" id="PTHR12526">
    <property type="entry name" value="GLYCOSYLTRANSFERASE"/>
    <property type="match status" value="1"/>
</dbReference>
<dbReference type="Pfam" id="PF00534">
    <property type="entry name" value="Glycos_transf_1"/>
    <property type="match status" value="1"/>
</dbReference>
<dbReference type="RefSeq" id="WP_149939815.1">
    <property type="nucleotide sequence ID" value="NZ_JADMVQ010000008.1"/>
</dbReference>
<name>A0A6N3V3H7_BACOV</name>
<evidence type="ECO:0000313" key="3">
    <source>
        <dbReference type="Proteomes" id="UP000460135"/>
    </source>
</evidence>
<dbReference type="SUPFAM" id="SSF53756">
    <property type="entry name" value="UDP-Glycosyltransferase/glycogen phosphorylase"/>
    <property type="match status" value="1"/>
</dbReference>
<dbReference type="Proteomes" id="UP000460135">
    <property type="component" value="Unassembled WGS sequence"/>
</dbReference>
<dbReference type="InterPro" id="IPR001296">
    <property type="entry name" value="Glyco_trans_1"/>
</dbReference>
<gene>
    <name evidence="2" type="ORF">F3F51_20800</name>
</gene>
<dbReference type="PANTHER" id="PTHR12526:SF627">
    <property type="entry name" value="D-RHAMNOSYLTRANSFERASE WBPZ"/>
    <property type="match status" value="1"/>
</dbReference>
<sequence>MENKLRIVLINHSFQKEYYYRRWQLFAQNYKNVEVYLLTPAKVDWYATKEYTFSGAETVYGKVIDEENFHIRLFRLNFFGWSWFSTDYKKIFKEIQPDLIYHVGTHRMLSLIQVAMVSHRVCPKAKLALFSMRGPASNLKLDKSKCRPKEWLKRRFRYILLKQTWNYVRKNFDAIFCHYPDAVACFRLEGYEGPLYMQTQVGVNEEWFHEDVEARHEIRKKYDIGDSTYVFGSASRFSADKGIDVILKALPADGDWKYLMMGTGSEEDLKRLRAIINERNLSEKVIETGFVDWFEMAKYWNAVDCAIHVPLTTPEWVETFSLAVIQPQITKKPVIGDDSGSVPYQIGFDDMIVPEGNVEALHNKIEWVLNHKEKASAIGLKMYKRTHDCFEVKHLNSMFYDTIVEDVQKGKYDENKHDMTKYTPKSI</sequence>
<dbReference type="AlphaFoldDB" id="A0A6N3V3H7"/>
<dbReference type="Gene3D" id="3.40.50.2000">
    <property type="entry name" value="Glycogen Phosphorylase B"/>
    <property type="match status" value="2"/>
</dbReference>
<dbReference type="GO" id="GO:0016757">
    <property type="term" value="F:glycosyltransferase activity"/>
    <property type="evidence" value="ECO:0007669"/>
    <property type="project" value="InterPro"/>
</dbReference>
<feature type="domain" description="Glycosyl transferase family 1" evidence="1">
    <location>
        <begin position="215"/>
        <end position="380"/>
    </location>
</feature>
<evidence type="ECO:0000313" key="2">
    <source>
        <dbReference type="EMBL" id="KAA3801547.1"/>
    </source>
</evidence>
<protein>
    <submittedName>
        <fullName evidence="2">Glycosyltransferase</fullName>
    </submittedName>
</protein>
<reference evidence="2 3" key="1">
    <citation type="journal article" date="2019" name="Nat. Med.">
        <title>A library of human gut bacterial isolates paired with longitudinal multiomics data enables mechanistic microbiome research.</title>
        <authorList>
            <person name="Poyet M."/>
            <person name="Groussin M."/>
            <person name="Gibbons S.M."/>
            <person name="Avila-Pacheco J."/>
            <person name="Jiang X."/>
            <person name="Kearney S.M."/>
            <person name="Perrotta A.R."/>
            <person name="Berdy B."/>
            <person name="Zhao S."/>
            <person name="Lieberman T.D."/>
            <person name="Swanson P.K."/>
            <person name="Smith M."/>
            <person name="Roesemann S."/>
            <person name="Alexander J.E."/>
            <person name="Rich S.A."/>
            <person name="Livny J."/>
            <person name="Vlamakis H."/>
            <person name="Clish C."/>
            <person name="Bullock K."/>
            <person name="Deik A."/>
            <person name="Scott J."/>
            <person name="Pierce K.A."/>
            <person name="Xavier R.J."/>
            <person name="Alm E.J."/>
        </authorList>
    </citation>
    <scope>NUCLEOTIDE SEQUENCE [LARGE SCALE GENOMIC DNA]</scope>
    <source>
        <strain evidence="2 3">BIOML-A183</strain>
    </source>
</reference>
<dbReference type="EMBL" id="VWLX01000018">
    <property type="protein sequence ID" value="KAA3801547.1"/>
    <property type="molecule type" value="Genomic_DNA"/>
</dbReference>
<organism evidence="2 3">
    <name type="scientific">Bacteroides ovatus</name>
    <dbReference type="NCBI Taxonomy" id="28116"/>
    <lineage>
        <taxon>Bacteria</taxon>
        <taxon>Pseudomonadati</taxon>
        <taxon>Bacteroidota</taxon>
        <taxon>Bacteroidia</taxon>
        <taxon>Bacteroidales</taxon>
        <taxon>Bacteroidaceae</taxon>
        <taxon>Bacteroides</taxon>
    </lineage>
</organism>
<proteinExistence type="predicted"/>
<comment type="caution">
    <text evidence="2">The sequence shown here is derived from an EMBL/GenBank/DDBJ whole genome shotgun (WGS) entry which is preliminary data.</text>
</comment>